<dbReference type="InterPro" id="IPR029062">
    <property type="entry name" value="Class_I_gatase-like"/>
</dbReference>
<evidence type="ECO:0000256" key="9">
    <source>
        <dbReference type="ARBA" id="ARBA00049534"/>
    </source>
</evidence>
<keyword evidence="6 10" id="KW-0368">Histidine biosynthesis</keyword>
<feature type="active site" description="Nucleophile" evidence="10">
    <location>
        <position position="83"/>
    </location>
</feature>
<organism evidence="12 13">
    <name type="scientific">Thermostichus vulcanus str. 'Rupite'</name>
    <dbReference type="NCBI Taxonomy" id="2813851"/>
    <lineage>
        <taxon>Bacteria</taxon>
        <taxon>Bacillati</taxon>
        <taxon>Cyanobacteriota</taxon>
        <taxon>Cyanophyceae</taxon>
        <taxon>Thermostichales</taxon>
        <taxon>Thermostichaceae</taxon>
        <taxon>Thermostichus</taxon>
    </lineage>
</organism>
<dbReference type="HAMAP" id="MF_00278">
    <property type="entry name" value="HisH"/>
    <property type="match status" value="1"/>
</dbReference>
<keyword evidence="7 10" id="KW-0456">Lyase</keyword>
<keyword evidence="10" id="KW-0963">Cytoplasm</keyword>
<reference evidence="12" key="1">
    <citation type="submission" date="2021-02" db="EMBL/GenBank/DDBJ databases">
        <title>The CRISPR/cas machinery reduction and long-range gene transfer in the hot spring cyanobacterium Synechococcus.</title>
        <authorList>
            <person name="Dvorak P."/>
            <person name="Jahodarova E."/>
            <person name="Hasler P."/>
            <person name="Poulickova A."/>
        </authorList>
    </citation>
    <scope>NUCLEOTIDE SEQUENCE</scope>
    <source>
        <strain evidence="12">Rupite</strain>
    </source>
</reference>
<comment type="caution">
    <text evidence="12">The sequence shown here is derived from an EMBL/GenBank/DDBJ whole genome shotgun (WGS) entry which is preliminary data.</text>
</comment>
<dbReference type="PROSITE" id="PS51273">
    <property type="entry name" value="GATASE_TYPE_1"/>
    <property type="match status" value="1"/>
</dbReference>
<evidence type="ECO:0000256" key="4">
    <source>
        <dbReference type="ARBA" id="ARBA00022801"/>
    </source>
</evidence>
<dbReference type="EMBL" id="JAFIRA010000027">
    <property type="protein sequence ID" value="MCJ2543388.1"/>
    <property type="molecule type" value="Genomic_DNA"/>
</dbReference>
<dbReference type="RefSeq" id="WP_244350673.1">
    <property type="nucleotide sequence ID" value="NZ_JAFIRA010000027.1"/>
</dbReference>
<feature type="active site" evidence="10">
    <location>
        <position position="188"/>
    </location>
</feature>
<evidence type="ECO:0000259" key="11">
    <source>
        <dbReference type="Pfam" id="PF00117"/>
    </source>
</evidence>
<dbReference type="InterPro" id="IPR010139">
    <property type="entry name" value="Imidazole-glycPsynth_HisH"/>
</dbReference>
<evidence type="ECO:0000256" key="1">
    <source>
        <dbReference type="ARBA" id="ARBA00005091"/>
    </source>
</evidence>
<dbReference type="PANTHER" id="PTHR42701">
    <property type="entry name" value="IMIDAZOLE GLYCEROL PHOSPHATE SYNTHASE SUBUNIT HISH"/>
    <property type="match status" value="1"/>
</dbReference>
<dbReference type="Pfam" id="PF00117">
    <property type="entry name" value="GATase"/>
    <property type="match status" value="1"/>
</dbReference>
<accession>A0ABT0CCA0</accession>
<keyword evidence="5 10" id="KW-0315">Glutamine amidotransferase</keyword>
<evidence type="ECO:0000313" key="13">
    <source>
        <dbReference type="Proteomes" id="UP000830835"/>
    </source>
</evidence>
<comment type="function">
    <text evidence="10">IGPS catalyzes the conversion of PRFAR and glutamine to IGP, AICAR and glutamate. The HisH subunit catalyzes the hydrolysis of glutamine to glutamate and ammonia as part of the synthesis of IGP and AICAR. The resulting ammonia molecule is channeled to the active site of HisF.</text>
</comment>
<dbReference type="InterPro" id="IPR017926">
    <property type="entry name" value="GATASE"/>
</dbReference>
<sequence length="222" mass="24138">MGAVRLAVIDYDAGNLHSACKGLEHAGAEVHLIESPVGLEHFDGVVLPGDGAFDPAIQQLQERGFVDPIREGVRRQQPFLGICIGLQVLFDSSEEGNAAGLGIVPGQVRRFRPETGLRIPHMGWNQLQLTQPHAPLWSGIPVNTWAYFVHSYHVVPEDPTWVAATVQHGTQMAVAAIARGTLWATQFHPEKSGPYGLKMLQNFVGFVAQRDPSPSLASVQRA</sequence>
<dbReference type="NCBIfam" id="TIGR01855">
    <property type="entry name" value="IMP_synth_hisH"/>
    <property type="match status" value="1"/>
</dbReference>
<evidence type="ECO:0000256" key="10">
    <source>
        <dbReference type="HAMAP-Rule" id="MF_00278"/>
    </source>
</evidence>
<evidence type="ECO:0000256" key="2">
    <source>
        <dbReference type="ARBA" id="ARBA00011152"/>
    </source>
</evidence>
<proteinExistence type="inferred from homology"/>
<name>A0ABT0CCA0_THEVL</name>
<keyword evidence="4 10" id="KW-0378">Hydrolase</keyword>
<gene>
    <name evidence="10 12" type="primary">hisH</name>
    <name evidence="12" type="ORF">JX360_10790</name>
</gene>
<dbReference type="EC" id="4.3.2.10" evidence="10"/>
<comment type="catalytic activity">
    <reaction evidence="9 10">
        <text>L-glutamine + H2O = L-glutamate + NH4(+)</text>
        <dbReference type="Rhea" id="RHEA:15889"/>
        <dbReference type="ChEBI" id="CHEBI:15377"/>
        <dbReference type="ChEBI" id="CHEBI:28938"/>
        <dbReference type="ChEBI" id="CHEBI:29985"/>
        <dbReference type="ChEBI" id="CHEBI:58359"/>
        <dbReference type="EC" id="3.5.1.2"/>
    </reaction>
</comment>
<comment type="catalytic activity">
    <reaction evidence="8 10">
        <text>5-[(5-phospho-1-deoxy-D-ribulos-1-ylimino)methylamino]-1-(5-phospho-beta-D-ribosyl)imidazole-4-carboxamide + L-glutamine = D-erythro-1-(imidazol-4-yl)glycerol 3-phosphate + 5-amino-1-(5-phospho-beta-D-ribosyl)imidazole-4-carboxamide + L-glutamate + H(+)</text>
        <dbReference type="Rhea" id="RHEA:24793"/>
        <dbReference type="ChEBI" id="CHEBI:15378"/>
        <dbReference type="ChEBI" id="CHEBI:29985"/>
        <dbReference type="ChEBI" id="CHEBI:58278"/>
        <dbReference type="ChEBI" id="CHEBI:58359"/>
        <dbReference type="ChEBI" id="CHEBI:58475"/>
        <dbReference type="ChEBI" id="CHEBI:58525"/>
        <dbReference type="EC" id="4.3.2.10"/>
    </reaction>
</comment>
<feature type="active site" evidence="10">
    <location>
        <position position="190"/>
    </location>
</feature>
<evidence type="ECO:0000256" key="6">
    <source>
        <dbReference type="ARBA" id="ARBA00023102"/>
    </source>
</evidence>
<dbReference type="SUPFAM" id="SSF52317">
    <property type="entry name" value="Class I glutamine amidotransferase-like"/>
    <property type="match status" value="1"/>
</dbReference>
<evidence type="ECO:0000256" key="7">
    <source>
        <dbReference type="ARBA" id="ARBA00023239"/>
    </source>
</evidence>
<dbReference type="PANTHER" id="PTHR42701:SF1">
    <property type="entry name" value="IMIDAZOLE GLYCEROL PHOSPHATE SYNTHASE SUBUNIT HISH"/>
    <property type="match status" value="1"/>
</dbReference>
<keyword evidence="13" id="KW-1185">Reference proteome</keyword>
<evidence type="ECO:0000256" key="3">
    <source>
        <dbReference type="ARBA" id="ARBA00022605"/>
    </source>
</evidence>
<dbReference type="CDD" id="cd01748">
    <property type="entry name" value="GATase1_IGP_Synthase"/>
    <property type="match status" value="1"/>
</dbReference>
<evidence type="ECO:0000313" key="12">
    <source>
        <dbReference type="EMBL" id="MCJ2543388.1"/>
    </source>
</evidence>
<dbReference type="PIRSF" id="PIRSF000495">
    <property type="entry name" value="Amidotransf_hisH"/>
    <property type="match status" value="1"/>
</dbReference>
<dbReference type="Gene3D" id="3.40.50.880">
    <property type="match status" value="1"/>
</dbReference>
<comment type="subunit">
    <text evidence="2 10">Heterodimer of HisH and HisF.</text>
</comment>
<dbReference type="PROSITE" id="PS51274">
    <property type="entry name" value="GATASE_COBBQ"/>
    <property type="match status" value="1"/>
</dbReference>
<protein>
    <recommendedName>
        <fullName evidence="10">Imidazole glycerol phosphate synthase subunit HisH</fullName>
        <ecNumber evidence="10">4.3.2.10</ecNumber>
    </recommendedName>
    <alternativeName>
        <fullName evidence="10">IGP synthase glutaminase subunit</fullName>
        <ecNumber evidence="10">3.5.1.2</ecNumber>
    </alternativeName>
    <alternativeName>
        <fullName evidence="10">IGP synthase subunit HisH</fullName>
    </alternativeName>
    <alternativeName>
        <fullName evidence="10">ImGP synthase subunit HisH</fullName>
        <shortName evidence="10">IGPS subunit HisH</shortName>
    </alternativeName>
</protein>
<comment type="pathway">
    <text evidence="1 10">Amino-acid biosynthesis; L-histidine biosynthesis; L-histidine from 5-phospho-alpha-D-ribose 1-diphosphate: step 5/9.</text>
</comment>
<dbReference type="Proteomes" id="UP000830835">
    <property type="component" value="Unassembled WGS sequence"/>
</dbReference>
<dbReference type="EC" id="3.5.1.2" evidence="10"/>
<comment type="subcellular location">
    <subcellularLocation>
        <location evidence="10">Cytoplasm</location>
    </subcellularLocation>
</comment>
<feature type="domain" description="Glutamine amidotransferase" evidence="11">
    <location>
        <begin position="8"/>
        <end position="204"/>
    </location>
</feature>
<evidence type="ECO:0000256" key="5">
    <source>
        <dbReference type="ARBA" id="ARBA00022962"/>
    </source>
</evidence>
<keyword evidence="3 10" id="KW-0028">Amino-acid biosynthesis</keyword>
<evidence type="ECO:0000256" key="8">
    <source>
        <dbReference type="ARBA" id="ARBA00047838"/>
    </source>
</evidence>